<dbReference type="AlphaFoldDB" id="A0A830BQQ0"/>
<accession>A0A830BQQ0</accession>
<proteinExistence type="predicted"/>
<dbReference type="EMBL" id="BMAC01000181">
    <property type="protein sequence ID" value="GFP89166.1"/>
    <property type="molecule type" value="Genomic_DNA"/>
</dbReference>
<organism evidence="2 3">
    <name type="scientific">Phtheirospermum japonicum</name>
    <dbReference type="NCBI Taxonomy" id="374723"/>
    <lineage>
        <taxon>Eukaryota</taxon>
        <taxon>Viridiplantae</taxon>
        <taxon>Streptophyta</taxon>
        <taxon>Embryophyta</taxon>
        <taxon>Tracheophyta</taxon>
        <taxon>Spermatophyta</taxon>
        <taxon>Magnoliopsida</taxon>
        <taxon>eudicotyledons</taxon>
        <taxon>Gunneridae</taxon>
        <taxon>Pentapetalae</taxon>
        <taxon>asterids</taxon>
        <taxon>lamiids</taxon>
        <taxon>Lamiales</taxon>
        <taxon>Orobanchaceae</taxon>
        <taxon>Orobanchaceae incertae sedis</taxon>
        <taxon>Phtheirospermum</taxon>
    </lineage>
</organism>
<comment type="caution">
    <text evidence="2">The sequence shown here is derived from an EMBL/GenBank/DDBJ whole genome shotgun (WGS) entry which is preliminary data.</text>
</comment>
<dbReference type="Proteomes" id="UP000653305">
    <property type="component" value="Unassembled WGS sequence"/>
</dbReference>
<evidence type="ECO:0000256" key="1">
    <source>
        <dbReference type="SAM" id="MobiDB-lite"/>
    </source>
</evidence>
<feature type="region of interest" description="Disordered" evidence="1">
    <location>
        <begin position="37"/>
        <end position="61"/>
    </location>
</feature>
<evidence type="ECO:0000313" key="3">
    <source>
        <dbReference type="Proteomes" id="UP000653305"/>
    </source>
</evidence>
<evidence type="ECO:0000313" key="2">
    <source>
        <dbReference type="EMBL" id="GFP89166.1"/>
    </source>
</evidence>
<gene>
    <name evidence="2" type="ORF">PHJA_001060300</name>
</gene>
<protein>
    <submittedName>
        <fullName evidence="2">Uncharacterized protein</fullName>
    </submittedName>
</protein>
<keyword evidence="3" id="KW-1185">Reference proteome</keyword>
<dbReference type="OrthoDB" id="687180at2759"/>
<reference evidence="2" key="1">
    <citation type="submission" date="2020-07" db="EMBL/GenBank/DDBJ databases">
        <title>Ethylene signaling mediates host invasion by parasitic plants.</title>
        <authorList>
            <person name="Yoshida S."/>
        </authorList>
    </citation>
    <scope>NUCLEOTIDE SEQUENCE</scope>
    <source>
        <strain evidence="2">Okayama</strain>
    </source>
</reference>
<name>A0A830BQQ0_9LAMI</name>
<feature type="region of interest" description="Disordered" evidence="1">
    <location>
        <begin position="1"/>
        <end position="25"/>
    </location>
</feature>
<sequence length="79" mass="8888">MEATKERREQMEKERQQDVKDPMGKAREIIEEAIISKSDYGAAGSEKNVGASADKHKAEEPEDVLAYSRAVHQKDSLLE</sequence>